<reference evidence="1 2" key="1">
    <citation type="submission" date="2019-10" db="EMBL/GenBank/DDBJ databases">
        <title>Genome Sequences from Six Type Strain Members of the Archaeal Family Sulfolobaceae: Acidianus ambivalens, Acidianus infernus, Metallosphaera prunae, Stygiolobus azoricus, Sulfolobus metallicus, and Sulfurisphaera ohwakuensis.</title>
        <authorList>
            <person name="Counts J.A."/>
            <person name="Kelly R.M."/>
        </authorList>
    </citation>
    <scope>NUCLEOTIDE SEQUENCE [LARGE SCALE GENOMIC DNA]</scope>
    <source>
        <strain evidence="1 2">FC6</strain>
    </source>
</reference>
<accession>A0A650CQA8</accession>
<name>A0A650CQA8_9CREN</name>
<dbReference type="RefSeq" id="WP_156007316.1">
    <property type="nucleotide sequence ID" value="NZ_CP045483.1"/>
</dbReference>
<gene>
    <name evidence="1" type="ORF">D1868_08265</name>
</gene>
<dbReference type="KEGG" id="sazo:D1868_08265"/>
<keyword evidence="2" id="KW-1185">Reference proteome</keyword>
<dbReference type="OrthoDB" id="36027at2157"/>
<evidence type="ECO:0000313" key="1">
    <source>
        <dbReference type="EMBL" id="QGR19978.1"/>
    </source>
</evidence>
<proteinExistence type="predicted"/>
<dbReference type="Proteomes" id="UP000423396">
    <property type="component" value="Chromosome"/>
</dbReference>
<dbReference type="EMBL" id="CP045483">
    <property type="protein sequence ID" value="QGR19978.1"/>
    <property type="molecule type" value="Genomic_DNA"/>
</dbReference>
<evidence type="ECO:0000313" key="2">
    <source>
        <dbReference type="Proteomes" id="UP000423396"/>
    </source>
</evidence>
<protein>
    <submittedName>
        <fullName evidence="1">Uncharacterized protein</fullName>
    </submittedName>
</protein>
<dbReference type="GeneID" id="42799057"/>
<dbReference type="AlphaFoldDB" id="A0A650CQA8"/>
<sequence length="97" mass="11067">MTTTIEERIANKVDYRLIEINNISPSAEVQAIIITSRPPSSDIVEDVKRVGHIIAVFPFLSTIKVKGKVKDILSLTEKDYVKYIMLEEILAKIEEFF</sequence>
<organism evidence="1 2">
    <name type="scientific">Stygiolobus azoricus</name>
    <dbReference type="NCBI Taxonomy" id="41675"/>
    <lineage>
        <taxon>Archaea</taxon>
        <taxon>Thermoproteota</taxon>
        <taxon>Thermoprotei</taxon>
        <taxon>Sulfolobales</taxon>
        <taxon>Sulfolobaceae</taxon>
        <taxon>Stygiolobus</taxon>
    </lineage>
</organism>